<dbReference type="Gene3D" id="2.40.100.10">
    <property type="entry name" value="Cyclophilin-like"/>
    <property type="match status" value="1"/>
</dbReference>
<name>A0A251X0E1_9RHOB</name>
<feature type="domain" description="Carboxyltransferase" evidence="4">
    <location>
        <begin position="26"/>
        <end position="299"/>
    </location>
</feature>
<organism evidence="5 6">
    <name type="scientific">Marivivens niveibacter</name>
    <dbReference type="NCBI Taxonomy" id="1930667"/>
    <lineage>
        <taxon>Bacteria</taxon>
        <taxon>Pseudomonadati</taxon>
        <taxon>Pseudomonadota</taxon>
        <taxon>Alphaproteobacteria</taxon>
        <taxon>Rhodobacterales</taxon>
        <taxon>Paracoccaceae</taxon>
        <taxon>Marivivens group</taxon>
        <taxon>Marivivens</taxon>
    </lineage>
</organism>
<keyword evidence="3" id="KW-0067">ATP-binding</keyword>
<keyword evidence="6" id="KW-1185">Reference proteome</keyword>
<dbReference type="GO" id="GO:0016787">
    <property type="term" value="F:hydrolase activity"/>
    <property type="evidence" value="ECO:0007669"/>
    <property type="project" value="UniProtKB-KW"/>
</dbReference>
<evidence type="ECO:0000313" key="6">
    <source>
        <dbReference type="Proteomes" id="UP000194664"/>
    </source>
</evidence>
<gene>
    <name evidence="5" type="ORF">BVC71_00500</name>
</gene>
<dbReference type="Pfam" id="PF02626">
    <property type="entry name" value="CT_A_B"/>
    <property type="match status" value="1"/>
</dbReference>
<keyword evidence="2" id="KW-0378">Hydrolase</keyword>
<dbReference type="PANTHER" id="PTHR43309">
    <property type="entry name" value="5-OXOPROLINASE SUBUNIT C"/>
    <property type="match status" value="1"/>
</dbReference>
<evidence type="ECO:0000256" key="2">
    <source>
        <dbReference type="ARBA" id="ARBA00022801"/>
    </source>
</evidence>
<protein>
    <recommendedName>
        <fullName evidence="4">Carboxyltransferase domain-containing protein</fullName>
    </recommendedName>
</protein>
<evidence type="ECO:0000313" key="5">
    <source>
        <dbReference type="EMBL" id="OUD10031.1"/>
    </source>
</evidence>
<proteinExistence type="predicted"/>
<keyword evidence="1" id="KW-0547">Nucleotide-binding</keyword>
<dbReference type="PANTHER" id="PTHR43309:SF5">
    <property type="entry name" value="5-OXOPROLINASE SUBUNIT C"/>
    <property type="match status" value="1"/>
</dbReference>
<dbReference type="InterPro" id="IPR052708">
    <property type="entry name" value="PxpC"/>
</dbReference>
<dbReference type="SUPFAM" id="SSF50891">
    <property type="entry name" value="Cyclophilin-like"/>
    <property type="match status" value="1"/>
</dbReference>
<dbReference type="InterPro" id="IPR029000">
    <property type="entry name" value="Cyclophilin-like_dom_sf"/>
</dbReference>
<dbReference type="Proteomes" id="UP000194664">
    <property type="component" value="Unassembled WGS sequence"/>
</dbReference>
<dbReference type="RefSeq" id="WP_086449684.1">
    <property type="nucleotide sequence ID" value="NZ_MSPP01000001.1"/>
</dbReference>
<dbReference type="EMBL" id="MSPP01000001">
    <property type="protein sequence ID" value="OUD10031.1"/>
    <property type="molecule type" value="Genomic_DNA"/>
</dbReference>
<dbReference type="InterPro" id="IPR003778">
    <property type="entry name" value="CT_A_B"/>
</dbReference>
<comment type="caution">
    <text evidence="5">The sequence shown here is derived from an EMBL/GenBank/DDBJ whole genome shotgun (WGS) entry which is preliminary data.</text>
</comment>
<reference evidence="5 6" key="1">
    <citation type="submission" date="2016-12" db="EMBL/GenBank/DDBJ databases">
        <title>The draft genome sequence of HSLHS2.</title>
        <authorList>
            <person name="Hu D."/>
            <person name="Wang L."/>
            <person name="Shao Z."/>
        </authorList>
    </citation>
    <scope>NUCLEOTIDE SEQUENCE [LARGE SCALE GENOMIC DNA]</scope>
    <source>
        <strain evidence="5">MCCC 1A06712</strain>
    </source>
</reference>
<dbReference type="AlphaFoldDB" id="A0A251X0E1"/>
<dbReference type="GO" id="GO:0005524">
    <property type="term" value="F:ATP binding"/>
    <property type="evidence" value="ECO:0007669"/>
    <property type="project" value="UniProtKB-KW"/>
</dbReference>
<evidence type="ECO:0000259" key="4">
    <source>
        <dbReference type="SMART" id="SM00797"/>
    </source>
</evidence>
<accession>A0A251X0E1</accession>
<dbReference type="SMART" id="SM00797">
    <property type="entry name" value="AHS2"/>
    <property type="match status" value="1"/>
</dbReference>
<evidence type="ECO:0000256" key="1">
    <source>
        <dbReference type="ARBA" id="ARBA00022741"/>
    </source>
</evidence>
<dbReference type="OrthoDB" id="9768696at2"/>
<evidence type="ECO:0000256" key="3">
    <source>
        <dbReference type="ARBA" id="ARBA00022840"/>
    </source>
</evidence>
<sequence length="336" mass="35193">MSGALIVDRAGPAMTIQDLGRPGLLHMGVPRGGAADRLALCENAALLAQSPNCAVVEMAGYGGVFRATCDMAVALTGAIMRADIDGQPVNWNAAHQMHSGQILTIGAATQGVYGYLGVKGGFQTPVMLGSRAAQLTCNIGGLLQSGDTLEVMPATSFNACKLDVSARFGGSEVRYIAGPQTDLFSPDTQKSFQETIFVRDAAANRQGVKFGSSGAQFATDGQLALLSDAITVGDIQLTGNGVPYVLMPECQTIGGYPRIGTVIPQDMPIVAQSAVGDKVTFRQITLEDAVASYENEQAITRSLTARVTPLVRDPAKMTDLLSYQLISGMVTGWEDA</sequence>